<keyword evidence="5" id="KW-0862">Zinc</keyword>
<dbReference type="InterPro" id="IPR024079">
    <property type="entry name" value="MetalloPept_cat_dom_sf"/>
</dbReference>
<dbReference type="RefSeq" id="WP_191188573.1">
    <property type="nucleotide sequence ID" value="NZ_JACWMY010000004.1"/>
</dbReference>
<protein>
    <submittedName>
        <fullName evidence="7">Zn-dependent protease</fullName>
    </submittedName>
</protein>
<dbReference type="CDD" id="cd11375">
    <property type="entry name" value="Peptidase_M54"/>
    <property type="match status" value="1"/>
</dbReference>
<dbReference type="GO" id="GO:0008233">
    <property type="term" value="F:peptidase activity"/>
    <property type="evidence" value="ECO:0007669"/>
    <property type="project" value="UniProtKB-KW"/>
</dbReference>
<dbReference type="PANTHER" id="PTHR15910:SF1">
    <property type="entry name" value="ARCHAEMETZINCIN-2"/>
    <property type="match status" value="1"/>
</dbReference>
<organism evidence="7 8">
    <name type="scientific">Mucilaginibacter pankratovii</name>
    <dbReference type="NCBI Taxonomy" id="2772110"/>
    <lineage>
        <taxon>Bacteria</taxon>
        <taxon>Pseudomonadati</taxon>
        <taxon>Bacteroidota</taxon>
        <taxon>Sphingobacteriia</taxon>
        <taxon>Sphingobacteriales</taxon>
        <taxon>Sphingobacteriaceae</taxon>
        <taxon>Mucilaginibacter</taxon>
    </lineage>
</organism>
<keyword evidence="2 7" id="KW-0645">Protease</keyword>
<evidence type="ECO:0000256" key="1">
    <source>
        <dbReference type="ARBA" id="ARBA00001947"/>
    </source>
</evidence>
<evidence type="ECO:0000313" key="7">
    <source>
        <dbReference type="EMBL" id="MBD1363898.1"/>
    </source>
</evidence>
<dbReference type="InterPro" id="IPR012962">
    <property type="entry name" value="Pept_M54_archaemetzincn"/>
</dbReference>
<dbReference type="SUPFAM" id="SSF55486">
    <property type="entry name" value="Metalloproteases ('zincins'), catalytic domain"/>
    <property type="match status" value="1"/>
</dbReference>
<dbReference type="GO" id="GO:0006508">
    <property type="term" value="P:proteolysis"/>
    <property type="evidence" value="ECO:0007669"/>
    <property type="project" value="UniProtKB-KW"/>
</dbReference>
<dbReference type="PANTHER" id="PTHR15910">
    <property type="entry name" value="ARCHAEMETZINCIN"/>
    <property type="match status" value="1"/>
</dbReference>
<dbReference type="Proteomes" id="UP000606600">
    <property type="component" value="Unassembled WGS sequence"/>
</dbReference>
<gene>
    <name evidence="7" type="ORF">IDJ77_08770</name>
</gene>
<evidence type="ECO:0000256" key="3">
    <source>
        <dbReference type="ARBA" id="ARBA00022723"/>
    </source>
</evidence>
<name>A0ABR7WNJ2_9SPHI</name>
<keyword evidence="3" id="KW-0479">Metal-binding</keyword>
<keyword evidence="8" id="KW-1185">Reference proteome</keyword>
<comment type="cofactor">
    <cofactor evidence="1">
        <name>Zn(2+)</name>
        <dbReference type="ChEBI" id="CHEBI:29105"/>
    </cofactor>
</comment>
<keyword evidence="6" id="KW-0482">Metalloprotease</keyword>
<evidence type="ECO:0000256" key="6">
    <source>
        <dbReference type="ARBA" id="ARBA00023049"/>
    </source>
</evidence>
<dbReference type="EMBL" id="JACWMY010000004">
    <property type="protein sequence ID" value="MBD1363898.1"/>
    <property type="molecule type" value="Genomic_DNA"/>
</dbReference>
<evidence type="ECO:0000256" key="2">
    <source>
        <dbReference type="ARBA" id="ARBA00022670"/>
    </source>
</evidence>
<evidence type="ECO:0000256" key="5">
    <source>
        <dbReference type="ARBA" id="ARBA00022833"/>
    </source>
</evidence>
<comment type="caution">
    <text evidence="7">The sequence shown here is derived from an EMBL/GenBank/DDBJ whole genome shotgun (WGS) entry which is preliminary data.</text>
</comment>
<evidence type="ECO:0000256" key="4">
    <source>
        <dbReference type="ARBA" id="ARBA00022801"/>
    </source>
</evidence>
<dbReference type="Gene3D" id="3.40.390.10">
    <property type="entry name" value="Collagenase (Catalytic Domain)"/>
    <property type="match status" value="1"/>
</dbReference>
<keyword evidence="4" id="KW-0378">Hydrolase</keyword>
<reference evidence="7 8" key="1">
    <citation type="submission" date="2020-09" db="EMBL/GenBank/DDBJ databases">
        <title>Novel species of Mucilaginibacter isolated from a glacier on the Tibetan Plateau.</title>
        <authorList>
            <person name="Liu Q."/>
            <person name="Xin Y.-H."/>
        </authorList>
    </citation>
    <scope>NUCLEOTIDE SEQUENCE [LARGE SCALE GENOMIC DNA]</scope>
    <source>
        <strain evidence="7 8">ZT4R22</strain>
    </source>
</reference>
<accession>A0ABR7WNJ2</accession>
<proteinExistence type="predicted"/>
<evidence type="ECO:0000313" key="8">
    <source>
        <dbReference type="Proteomes" id="UP000606600"/>
    </source>
</evidence>
<dbReference type="Pfam" id="PF07998">
    <property type="entry name" value="Peptidase_M54"/>
    <property type="match status" value="1"/>
</dbReference>
<sequence length="148" mass="16054">MKKVNPKAILRSAIPLPAKAYYPPRGRYRADSLISYLDNFGSADTVIIGLTDQDISTRNVNITDWGVMGLGFQPGNACVVSTYRLNKAKLAAQFCKLALHELGHTQGLAHCPVKGCFMRDAKGGNHLDEETAFCASCTKFLKSKAGTC</sequence>